<keyword evidence="6" id="KW-0297">G-protein coupled receptor</keyword>
<dbReference type="GO" id="GO:0005886">
    <property type="term" value="C:plasma membrane"/>
    <property type="evidence" value="ECO:0007669"/>
    <property type="project" value="UniProtKB-SubCell"/>
</dbReference>
<dbReference type="Proteomes" id="UP000727407">
    <property type="component" value="Unassembled WGS sequence"/>
</dbReference>
<evidence type="ECO:0000256" key="2">
    <source>
        <dbReference type="ARBA" id="ARBA00022475"/>
    </source>
</evidence>
<reference evidence="12" key="1">
    <citation type="submission" date="2020-07" db="EMBL/GenBank/DDBJ databases">
        <title>Clarias magur genome sequencing, assembly and annotation.</title>
        <authorList>
            <person name="Kushwaha B."/>
            <person name="Kumar R."/>
            <person name="Das P."/>
            <person name="Joshi C.G."/>
            <person name="Kumar D."/>
            <person name="Nagpure N.S."/>
            <person name="Pandey M."/>
            <person name="Agarwal S."/>
            <person name="Srivastava S."/>
            <person name="Singh M."/>
            <person name="Sahoo L."/>
            <person name="Jayasankar P."/>
            <person name="Meher P.K."/>
            <person name="Koringa P.G."/>
            <person name="Iquebal M.A."/>
            <person name="Das S.P."/>
            <person name="Bit A."/>
            <person name="Patnaik S."/>
            <person name="Patel N."/>
            <person name="Shah T.M."/>
            <person name="Hinsu A."/>
            <person name="Jena J.K."/>
        </authorList>
    </citation>
    <scope>NUCLEOTIDE SEQUENCE</scope>
    <source>
        <strain evidence="12">CIFAMagur01</strain>
        <tissue evidence="12">Testis</tissue>
    </source>
</reference>
<dbReference type="OrthoDB" id="5984008at2759"/>
<dbReference type="SUPFAM" id="SSF53822">
    <property type="entry name" value="Periplasmic binding protein-like I"/>
    <property type="match status" value="5"/>
</dbReference>
<dbReference type="PANTHER" id="PTHR24061">
    <property type="entry name" value="CALCIUM-SENSING RECEPTOR-RELATED"/>
    <property type="match status" value="1"/>
</dbReference>
<evidence type="ECO:0000256" key="1">
    <source>
        <dbReference type="ARBA" id="ARBA00004651"/>
    </source>
</evidence>
<keyword evidence="7" id="KW-0472">Membrane</keyword>
<name>A0A8J4UCR7_CLAMG</name>
<protein>
    <submittedName>
        <fullName evidence="12">Extracellular calcium-sensing receptor-like</fullName>
    </submittedName>
</protein>
<keyword evidence="4" id="KW-0732">Signal</keyword>
<proteinExistence type="predicted"/>
<dbReference type="Pfam" id="PF01094">
    <property type="entry name" value="ANF_receptor"/>
    <property type="match status" value="5"/>
</dbReference>
<evidence type="ECO:0000313" key="13">
    <source>
        <dbReference type="Proteomes" id="UP000727407"/>
    </source>
</evidence>
<sequence>MDIPDAASPTMTGDGCLVTFAHPDPLAFSGCPLTRRSELLIDTAVSDASSKCSLHGDFDQPTFMSDGDITIGGIFPLHYRVELPSTDYRSKPLSAQCQGFDSRALRWALAMRLAVDQINNSTVLLPNHTLGYRIFDSCATPVTAQRAVLAVLNDQDVGQLSLCTHGGPLYAIVGESGSSQSIVVSRTLQPFRIPMISYFSTCSCLSDRKQFPTFFRVVPSDVYQVKAIAQLLKRFHWTWIGVVTEDHDYGRSALQGLKLEIENTDICLAYHEMIPKDFKRERVHEIINVMKHSTAKVVVVFSGEGEFYPFLKEFLTQNVTGIQWVASEAWVTATILAESYPFLAGTIGFAVHQGYVPGLKEYLLTVNPEMYPSNALVEELWQALYSCTSLDSFVGSAQLPRCTGQETINKQHSAYMNTSNTRVTYNVYKAVYAVAHALHNLFQCAPPDGPFNNSACADFSDVYPWQISYFSSCACLSDRREFPTFFRVIPSDAYQVKAIANLLIHFNWTWVGVIRGDHAYGRSALQGLLKELEDTSVCVAYQEMIPLYYESKRAIEIMRVMNSSSARVVVVFSAEGELTPFMKDYMKLNITGIQWIASEAWVTSSVFTGSEYYPFLGGTVGFGIRQGYIPKLQSYLTMVNPYVYSSNTLVHELWGALYGCTPFSSSTLNTQLPLCTGQETLKKQHSAYMNTSTTRISYNVYKGVYAIAYSLHNLISCKPGDGPFNNSVCVDSTKIHPWQFQQYLQEVAFTISGEKVNFDMNGDSIPSYDLINWQKGTAGNVELVKVGMYDGAQEAGSELLIYDAAITWARDKSEASCSQNVVQYMRNQLLKFCRVKWRFDPRAFRWALSLKLAVEEINNSTELLPNHTLGYKMFDSCAYPLTAQRAALAVMNGPNEAHRPMCSSAGPLLAVIAESGSAETIVVSRILQHFRIPMIGYFSSCACLSNRREFPTFFRVIPSDAYQVKAIAKLLIHYNWTWVGVVRGDHVYGHFALQGLLKELEGTNVCVSYQEMIPLLYDSQRAIEIIRVMNSSSARVVVVFSAEGELTPFMKDYMKLNITGIQWIASEALATASVFTGNEYYPFLGGMIGFGLRHGYIPKMQDYLTTVNPETYSSNILVHELWGALYGCSFTHSMQLPLCTGKETLNQQHIAYMNTSTTRISYNIYKSVYAIAYSLHNLTSCKPGHGPFIDSTCADNNNVYPWQLQYYLQEVSFTISGELVNFDMNGDSIPSYDLINWQKGTAGNVELVKVGMYDGAREAGSELVIYDTAITWAGDKSEASCSQSLVQYKRNLLLKFSMVKRWFDPRAFRWSLGLKLAVEEINNSTELLPNHTLGYKILDSCSYPMTAQRAALAVINGPNEADRPMCSNASPVLAVIAESGSAESTMVSRILQHFRIPVISYFSSCSCLSNRREFPNFFRVTPSDAYQVKAITKLLIHFNLTWIGILRGDHVYGLTALQGLLKELHGTNVCVSYQEMIPLVYNSKRGMEIIRVMNSSSARVVVVFSAEGELTPFIKDYIKLNITGIQWIANDALATATPFTGSEYYPFLGGMIGFGIRHAYIPKMKDYLPTVNPQTYSSNIWVHELWGALYGCTPPYSPLNQNSQLPFCTGQELLNKQYSVYINTSTLRIAYNAYKGVYAIAHSLHNLISCQPGNGPFINSSCADKRNVYPWQLQYYLQEVSFKILEELVKFDINGESIAYYDLINWQKGTAGNVELIKVGLYDGSREAGSELVIYDTAIKWAGDRNEASCTPNLFQSMRDQLLKFIMGKWWFDARAFRWALTLKLAVEEINNSTELLPNHTLGYKILDSCSYPMTAQRAALAVINGPNEADRPMCSNASPVLAVIAESGSAESTMVSRILQHFKIPVISYFSSCSCLSDRREFPNFFRVTPSDTYQVKAIAKLLIQFNWTWIGILRGDHEYGDSALQRLLKELDGTNVCVSYKEIIPLLYNSQRGMEIIRVMNSSSARVVVVFLAEGEFTPFIKDYMNLNITGIQWIVSETLATLTPFTGSEYYPFLGGMIGFGIRYSYIPKLKDYITTVIPKTYSSNIWVHELWGALYGCTPVPSFIPNSQLPLCTGQEPLNKKYSVYMNTSTPRITYNVYKGVYAIAHSLHNLISCQPGNGPFINSSCADTGNVYPWQLQHYLQKVSFTILGELLKFDMNGESIAYYDLINWQKGTTGNIELIKVGMYDGAREAGNELVIFDTAITWAGDNKEASYTLNLLQNGNTFTT</sequence>
<keyword evidence="13" id="KW-1185">Reference proteome</keyword>
<keyword evidence="3" id="KW-0812">Transmembrane</keyword>
<evidence type="ECO:0000256" key="3">
    <source>
        <dbReference type="ARBA" id="ARBA00022692"/>
    </source>
</evidence>
<dbReference type="EMBL" id="QNUK01000297">
    <property type="protein sequence ID" value="KAF5895989.1"/>
    <property type="molecule type" value="Genomic_DNA"/>
</dbReference>
<evidence type="ECO:0000256" key="5">
    <source>
        <dbReference type="ARBA" id="ARBA00022989"/>
    </source>
</evidence>
<comment type="caution">
    <text evidence="12">The sequence shown here is derived from an EMBL/GenBank/DDBJ whole genome shotgun (WGS) entry which is preliminary data.</text>
</comment>
<evidence type="ECO:0000313" key="12">
    <source>
        <dbReference type="EMBL" id="KAF5895989.1"/>
    </source>
</evidence>
<feature type="domain" description="Receptor ligand binding region" evidence="11">
    <location>
        <begin position="107"/>
        <end position="465"/>
    </location>
</feature>
<keyword evidence="5" id="KW-1133">Transmembrane helix</keyword>
<organism evidence="12 13">
    <name type="scientific">Clarias magur</name>
    <name type="common">Asian catfish</name>
    <name type="synonym">Macropteronotus magur</name>
    <dbReference type="NCBI Taxonomy" id="1594786"/>
    <lineage>
        <taxon>Eukaryota</taxon>
        <taxon>Metazoa</taxon>
        <taxon>Chordata</taxon>
        <taxon>Craniata</taxon>
        <taxon>Vertebrata</taxon>
        <taxon>Euteleostomi</taxon>
        <taxon>Actinopterygii</taxon>
        <taxon>Neopterygii</taxon>
        <taxon>Teleostei</taxon>
        <taxon>Ostariophysi</taxon>
        <taxon>Siluriformes</taxon>
        <taxon>Clariidae</taxon>
        <taxon>Clarias</taxon>
    </lineage>
</organism>
<dbReference type="PRINTS" id="PR00592">
    <property type="entry name" value="CASENSINGR"/>
</dbReference>
<dbReference type="GO" id="GO:0004930">
    <property type="term" value="F:G protein-coupled receptor activity"/>
    <property type="evidence" value="ECO:0007669"/>
    <property type="project" value="UniProtKB-KW"/>
</dbReference>
<feature type="domain" description="Receptor ligand binding region" evidence="11">
    <location>
        <begin position="1779"/>
        <end position="2176"/>
    </location>
</feature>
<evidence type="ECO:0000256" key="7">
    <source>
        <dbReference type="ARBA" id="ARBA00023136"/>
    </source>
</evidence>
<evidence type="ECO:0000256" key="8">
    <source>
        <dbReference type="ARBA" id="ARBA00023170"/>
    </source>
</evidence>
<gene>
    <name evidence="12" type="ORF">DAT39_014306</name>
</gene>
<dbReference type="FunFam" id="3.40.50.2300:FF:000016">
    <property type="entry name" value="Taste 1 receptor member 2"/>
    <property type="match status" value="5"/>
</dbReference>
<feature type="domain" description="Receptor ligand binding region" evidence="11">
    <location>
        <begin position="846"/>
        <end position="1239"/>
    </location>
</feature>
<dbReference type="InterPro" id="IPR000337">
    <property type="entry name" value="GPCR_3"/>
</dbReference>
<accession>A0A8J4UCR7</accession>
<feature type="domain" description="Receptor ligand binding region" evidence="11">
    <location>
        <begin position="1311"/>
        <end position="1708"/>
    </location>
</feature>
<evidence type="ECO:0000256" key="6">
    <source>
        <dbReference type="ARBA" id="ARBA00023040"/>
    </source>
</evidence>
<dbReference type="PRINTS" id="PR00248">
    <property type="entry name" value="GPCRMGR"/>
</dbReference>
<keyword evidence="2" id="KW-1003">Cell membrane</keyword>
<evidence type="ECO:0000256" key="10">
    <source>
        <dbReference type="ARBA" id="ARBA00023224"/>
    </source>
</evidence>
<dbReference type="Gene3D" id="3.40.50.2300">
    <property type="match status" value="10"/>
</dbReference>
<evidence type="ECO:0000256" key="4">
    <source>
        <dbReference type="ARBA" id="ARBA00022729"/>
    </source>
</evidence>
<keyword evidence="10" id="KW-0807">Transducer</keyword>
<keyword evidence="9" id="KW-0325">Glycoprotein</keyword>
<evidence type="ECO:0000259" key="11">
    <source>
        <dbReference type="Pfam" id="PF01094"/>
    </source>
</evidence>
<evidence type="ECO:0000256" key="9">
    <source>
        <dbReference type="ARBA" id="ARBA00023180"/>
    </source>
</evidence>
<feature type="domain" description="Receptor ligand binding region" evidence="11">
    <location>
        <begin position="466"/>
        <end position="775"/>
    </location>
</feature>
<dbReference type="InterPro" id="IPR000068">
    <property type="entry name" value="GPCR_3_Ca_sens_rcpt-rel"/>
</dbReference>
<dbReference type="InterPro" id="IPR001828">
    <property type="entry name" value="ANF_lig-bd_rcpt"/>
</dbReference>
<comment type="subcellular location">
    <subcellularLocation>
        <location evidence="1">Cell membrane</location>
        <topology evidence="1">Multi-pass membrane protein</topology>
    </subcellularLocation>
</comment>
<keyword evidence="8 12" id="KW-0675">Receptor</keyword>
<dbReference type="InterPro" id="IPR028082">
    <property type="entry name" value="Peripla_BP_I"/>
</dbReference>
<dbReference type="PANTHER" id="PTHR24061:SF504">
    <property type="entry name" value="EXTRACELLULAR CALCIUM-SENSING RECEPTOR ISOFORM X2-RELATED"/>
    <property type="match status" value="1"/>
</dbReference>